<reference evidence="2" key="1">
    <citation type="submission" date="2021-06" db="EMBL/GenBank/DDBJ databases">
        <authorList>
            <person name="Kallberg Y."/>
            <person name="Tangrot J."/>
            <person name="Rosling A."/>
        </authorList>
    </citation>
    <scope>NUCLEOTIDE SEQUENCE</scope>
    <source>
        <strain evidence="2">MA453B</strain>
    </source>
</reference>
<evidence type="ECO:0000313" key="2">
    <source>
        <dbReference type="EMBL" id="CAG8790891.1"/>
    </source>
</evidence>
<evidence type="ECO:0000256" key="1">
    <source>
        <dbReference type="SAM" id="Phobius"/>
    </source>
</evidence>
<keyword evidence="1" id="KW-1133">Transmembrane helix</keyword>
<keyword evidence="3" id="KW-1185">Reference proteome</keyword>
<dbReference type="EMBL" id="CAJVPY010027224">
    <property type="protein sequence ID" value="CAG8790891.1"/>
    <property type="molecule type" value="Genomic_DNA"/>
</dbReference>
<comment type="caution">
    <text evidence="2">The sequence shown here is derived from an EMBL/GenBank/DDBJ whole genome shotgun (WGS) entry which is preliminary data.</text>
</comment>
<gene>
    <name evidence="2" type="ORF">DERYTH_LOCUS21408</name>
</gene>
<feature type="non-terminal residue" evidence="2">
    <location>
        <position position="53"/>
    </location>
</feature>
<keyword evidence="1" id="KW-0472">Membrane</keyword>
<feature type="transmembrane region" description="Helical" evidence="1">
    <location>
        <begin position="31"/>
        <end position="51"/>
    </location>
</feature>
<proteinExistence type="predicted"/>
<protein>
    <submittedName>
        <fullName evidence="2">18238_t:CDS:1</fullName>
    </submittedName>
</protein>
<accession>A0A9N9JRU4</accession>
<sequence>VVFYIVVGGFIASILKLFLEFYLYTLAFGELRYIAFVTFSRFCFVTFGILLSS</sequence>
<evidence type="ECO:0000313" key="3">
    <source>
        <dbReference type="Proteomes" id="UP000789405"/>
    </source>
</evidence>
<feature type="transmembrane region" description="Helical" evidence="1">
    <location>
        <begin position="6"/>
        <end position="24"/>
    </location>
</feature>
<organism evidence="2 3">
    <name type="scientific">Dentiscutata erythropus</name>
    <dbReference type="NCBI Taxonomy" id="1348616"/>
    <lineage>
        <taxon>Eukaryota</taxon>
        <taxon>Fungi</taxon>
        <taxon>Fungi incertae sedis</taxon>
        <taxon>Mucoromycota</taxon>
        <taxon>Glomeromycotina</taxon>
        <taxon>Glomeromycetes</taxon>
        <taxon>Diversisporales</taxon>
        <taxon>Gigasporaceae</taxon>
        <taxon>Dentiscutata</taxon>
    </lineage>
</organism>
<dbReference type="Proteomes" id="UP000789405">
    <property type="component" value="Unassembled WGS sequence"/>
</dbReference>
<name>A0A9N9JRU4_9GLOM</name>
<dbReference type="AlphaFoldDB" id="A0A9N9JRU4"/>
<keyword evidence="1" id="KW-0812">Transmembrane</keyword>